<feature type="transmembrane region" description="Helical" evidence="2">
    <location>
        <begin position="28"/>
        <end position="47"/>
    </location>
</feature>
<feature type="transmembrane region" description="Helical" evidence="2">
    <location>
        <begin position="121"/>
        <end position="137"/>
    </location>
</feature>
<reference evidence="5" key="1">
    <citation type="journal article" date="2019" name="Int. J. Syst. Evol. Microbiol.">
        <title>The Global Catalogue of Microorganisms (GCM) 10K type strain sequencing project: providing services to taxonomists for standard genome sequencing and annotation.</title>
        <authorList>
            <consortium name="The Broad Institute Genomics Platform"/>
            <consortium name="The Broad Institute Genome Sequencing Center for Infectious Disease"/>
            <person name="Wu L."/>
            <person name="Ma J."/>
        </authorList>
    </citation>
    <scope>NUCLEOTIDE SEQUENCE [LARGE SCALE GENOMIC DNA]</scope>
    <source>
        <strain evidence="5">CGMCC 4.7317</strain>
    </source>
</reference>
<feature type="domain" description="Potassium channel" evidence="3">
    <location>
        <begin position="188"/>
        <end position="236"/>
    </location>
</feature>
<feature type="transmembrane region" description="Helical" evidence="2">
    <location>
        <begin position="88"/>
        <end position="109"/>
    </location>
</feature>
<keyword evidence="5" id="KW-1185">Reference proteome</keyword>
<name>A0ABW1T0E6_9ACTN</name>
<evidence type="ECO:0000313" key="4">
    <source>
        <dbReference type="EMBL" id="MFC6237789.1"/>
    </source>
</evidence>
<keyword evidence="2" id="KW-1133">Transmembrane helix</keyword>
<gene>
    <name evidence="4" type="ORF">ACFQGU_07865</name>
</gene>
<sequence>MVAASGRARRGILRPQAFTDDGPYVDRFGLLLGVTAASIVGLSLFDITDPEGESAVAEIGSWAASVTVAATLLIALRASGLAARRQRFIDVLVLIGLSGITVITAIALFTDDTVVDNRYNPTGVVALLSVAIPFVVVRRLLRHARVSSATLLGAISAYLLIPLAFFHVFVAIDDWSTTPFFGEPQPSTSFMYFALVTVTTVGYGDLSAVTEAGRLAATTLAVVGQVYLVVFVAMIVGLRAQEWRTDRGGLMLPPPDGLMAEVQAAEPEAERETLAEPDGDRPAES</sequence>
<feature type="compositionally biased region" description="Basic and acidic residues" evidence="1">
    <location>
        <begin position="268"/>
        <end position="285"/>
    </location>
</feature>
<dbReference type="Pfam" id="PF07885">
    <property type="entry name" value="Ion_trans_2"/>
    <property type="match status" value="1"/>
</dbReference>
<keyword evidence="2" id="KW-0812">Transmembrane</keyword>
<dbReference type="InterPro" id="IPR013099">
    <property type="entry name" value="K_chnl_dom"/>
</dbReference>
<keyword evidence="2" id="KW-0472">Membrane</keyword>
<feature type="region of interest" description="Disordered" evidence="1">
    <location>
        <begin position="263"/>
        <end position="285"/>
    </location>
</feature>
<dbReference type="RefSeq" id="WP_386765412.1">
    <property type="nucleotide sequence ID" value="NZ_JBHSTI010000008.1"/>
</dbReference>
<evidence type="ECO:0000256" key="1">
    <source>
        <dbReference type="SAM" id="MobiDB-lite"/>
    </source>
</evidence>
<dbReference type="Proteomes" id="UP001596138">
    <property type="component" value="Unassembled WGS sequence"/>
</dbReference>
<dbReference type="EMBL" id="JBHSTI010000008">
    <property type="protein sequence ID" value="MFC6237789.1"/>
    <property type="molecule type" value="Genomic_DNA"/>
</dbReference>
<keyword evidence="4" id="KW-0407">Ion channel</keyword>
<keyword evidence="4" id="KW-0406">Ion transport</keyword>
<proteinExistence type="predicted"/>
<evidence type="ECO:0000259" key="3">
    <source>
        <dbReference type="Pfam" id="PF07885"/>
    </source>
</evidence>
<evidence type="ECO:0000313" key="5">
    <source>
        <dbReference type="Proteomes" id="UP001596138"/>
    </source>
</evidence>
<feature type="transmembrane region" description="Helical" evidence="2">
    <location>
        <begin position="190"/>
        <end position="208"/>
    </location>
</feature>
<dbReference type="SUPFAM" id="SSF81324">
    <property type="entry name" value="Voltage-gated potassium channels"/>
    <property type="match status" value="1"/>
</dbReference>
<evidence type="ECO:0000256" key="2">
    <source>
        <dbReference type="SAM" id="Phobius"/>
    </source>
</evidence>
<dbReference type="Gene3D" id="1.10.287.70">
    <property type="match status" value="1"/>
</dbReference>
<comment type="caution">
    <text evidence="4">The sequence shown here is derived from an EMBL/GenBank/DDBJ whole genome shotgun (WGS) entry which is preliminary data.</text>
</comment>
<accession>A0ABW1T0E6</accession>
<keyword evidence="4" id="KW-0813">Transport</keyword>
<feature type="transmembrane region" description="Helical" evidence="2">
    <location>
        <begin position="215"/>
        <end position="238"/>
    </location>
</feature>
<dbReference type="GO" id="GO:0034220">
    <property type="term" value="P:monoatomic ion transmembrane transport"/>
    <property type="evidence" value="ECO:0007669"/>
    <property type="project" value="UniProtKB-KW"/>
</dbReference>
<protein>
    <submittedName>
        <fullName evidence="4">Potassium channel family protein</fullName>
    </submittedName>
</protein>
<feature type="transmembrane region" description="Helical" evidence="2">
    <location>
        <begin position="149"/>
        <end position="170"/>
    </location>
</feature>
<organism evidence="4 5">
    <name type="scientific">Longivirga aurantiaca</name>
    <dbReference type="NCBI Taxonomy" id="1837743"/>
    <lineage>
        <taxon>Bacteria</taxon>
        <taxon>Bacillati</taxon>
        <taxon>Actinomycetota</taxon>
        <taxon>Actinomycetes</taxon>
        <taxon>Sporichthyales</taxon>
        <taxon>Sporichthyaceae</taxon>
        <taxon>Longivirga</taxon>
    </lineage>
</organism>
<feature type="transmembrane region" description="Helical" evidence="2">
    <location>
        <begin position="59"/>
        <end position="76"/>
    </location>
</feature>